<protein>
    <submittedName>
        <fullName evidence="2">Uncharacterized protein</fullName>
    </submittedName>
</protein>
<dbReference type="EMBL" id="KN838573">
    <property type="protein sequence ID" value="KIK04096.1"/>
    <property type="molecule type" value="Genomic_DNA"/>
</dbReference>
<organism evidence="2 3">
    <name type="scientific">Laccaria amethystina LaAM-08-1</name>
    <dbReference type="NCBI Taxonomy" id="1095629"/>
    <lineage>
        <taxon>Eukaryota</taxon>
        <taxon>Fungi</taxon>
        <taxon>Dikarya</taxon>
        <taxon>Basidiomycota</taxon>
        <taxon>Agaricomycotina</taxon>
        <taxon>Agaricomycetes</taxon>
        <taxon>Agaricomycetidae</taxon>
        <taxon>Agaricales</taxon>
        <taxon>Agaricineae</taxon>
        <taxon>Hydnangiaceae</taxon>
        <taxon>Laccaria</taxon>
    </lineage>
</organism>
<reference evidence="3" key="2">
    <citation type="submission" date="2015-01" db="EMBL/GenBank/DDBJ databases">
        <title>Evolutionary Origins and Diversification of the Mycorrhizal Mutualists.</title>
        <authorList>
            <consortium name="DOE Joint Genome Institute"/>
            <consortium name="Mycorrhizal Genomics Consortium"/>
            <person name="Kohler A."/>
            <person name="Kuo A."/>
            <person name="Nagy L.G."/>
            <person name="Floudas D."/>
            <person name="Copeland A."/>
            <person name="Barry K.W."/>
            <person name="Cichocki N."/>
            <person name="Veneault-Fourrey C."/>
            <person name="LaButti K."/>
            <person name="Lindquist E.A."/>
            <person name="Lipzen A."/>
            <person name="Lundell T."/>
            <person name="Morin E."/>
            <person name="Murat C."/>
            <person name="Riley R."/>
            <person name="Ohm R."/>
            <person name="Sun H."/>
            <person name="Tunlid A."/>
            <person name="Henrissat B."/>
            <person name="Grigoriev I.V."/>
            <person name="Hibbett D.S."/>
            <person name="Martin F."/>
        </authorList>
    </citation>
    <scope>NUCLEOTIDE SEQUENCE [LARGE SCALE GENOMIC DNA]</scope>
    <source>
        <strain evidence="3">LaAM-08-1</strain>
    </source>
</reference>
<evidence type="ECO:0000313" key="3">
    <source>
        <dbReference type="Proteomes" id="UP000054477"/>
    </source>
</evidence>
<gene>
    <name evidence="2" type="ORF">K443DRAFT_676225</name>
</gene>
<proteinExistence type="predicted"/>
<evidence type="ECO:0000313" key="2">
    <source>
        <dbReference type="EMBL" id="KIK04096.1"/>
    </source>
</evidence>
<dbReference type="AlphaFoldDB" id="A0A0C9XGQ0"/>
<dbReference type="OrthoDB" id="2339190at2759"/>
<dbReference type="HOGENOM" id="CLU_083660_2_0_1"/>
<dbReference type="Proteomes" id="UP000054477">
    <property type="component" value="Unassembled WGS sequence"/>
</dbReference>
<dbReference type="STRING" id="1095629.A0A0C9XGQ0"/>
<keyword evidence="1" id="KW-0732">Signal</keyword>
<accession>A0A0C9XGQ0</accession>
<sequence length="158" mass="17224">MMFFAFTSSALVIILLALSTRDTEASCLPCQPPSKRENITRGASIPISRRGVWSPNITSPTPGTVWTGNENVRVTWDVSSPPSDITNPNGKLVLGYVEDGSDNEHLQLDPPLAAGFDIRKGYVDFKVPQVKDRNDYIVVLFGDSGNRSPAFTIKSNPS</sequence>
<feature type="chain" id="PRO_5002206304" evidence="1">
    <location>
        <begin position="26"/>
        <end position="158"/>
    </location>
</feature>
<feature type="signal peptide" evidence="1">
    <location>
        <begin position="1"/>
        <end position="25"/>
    </location>
</feature>
<evidence type="ECO:0000256" key="1">
    <source>
        <dbReference type="SAM" id="SignalP"/>
    </source>
</evidence>
<keyword evidence="3" id="KW-1185">Reference proteome</keyword>
<reference evidence="2 3" key="1">
    <citation type="submission" date="2014-04" db="EMBL/GenBank/DDBJ databases">
        <authorList>
            <consortium name="DOE Joint Genome Institute"/>
            <person name="Kuo A."/>
            <person name="Kohler A."/>
            <person name="Nagy L.G."/>
            <person name="Floudas D."/>
            <person name="Copeland A."/>
            <person name="Barry K.W."/>
            <person name="Cichocki N."/>
            <person name="Veneault-Fourrey C."/>
            <person name="LaButti K."/>
            <person name="Lindquist E.A."/>
            <person name="Lipzen A."/>
            <person name="Lundell T."/>
            <person name="Morin E."/>
            <person name="Murat C."/>
            <person name="Sun H."/>
            <person name="Tunlid A."/>
            <person name="Henrissat B."/>
            <person name="Grigoriev I.V."/>
            <person name="Hibbett D.S."/>
            <person name="Martin F."/>
            <person name="Nordberg H.P."/>
            <person name="Cantor M.N."/>
            <person name="Hua S.X."/>
        </authorList>
    </citation>
    <scope>NUCLEOTIDE SEQUENCE [LARGE SCALE GENOMIC DNA]</scope>
    <source>
        <strain evidence="2 3">LaAM-08-1</strain>
    </source>
</reference>
<name>A0A0C9XGQ0_9AGAR</name>